<dbReference type="RefSeq" id="WP_055402891.1">
    <property type="nucleotide sequence ID" value="NZ_JAMXAX010000001.1"/>
</dbReference>
<dbReference type="PROSITE" id="PS00211">
    <property type="entry name" value="ABC_TRANSPORTER_1"/>
    <property type="match status" value="1"/>
</dbReference>
<dbReference type="EMBL" id="JBHSAJ010000002">
    <property type="protein sequence ID" value="MFC3933403.1"/>
    <property type="molecule type" value="Genomic_DNA"/>
</dbReference>
<keyword evidence="3" id="KW-0547">Nucleotide-binding</keyword>
<dbReference type="SMART" id="SM00382">
    <property type="entry name" value="AAA"/>
    <property type="match status" value="1"/>
</dbReference>
<evidence type="ECO:0000313" key="7">
    <source>
        <dbReference type="Proteomes" id="UP001595693"/>
    </source>
</evidence>
<dbReference type="InterPro" id="IPR017871">
    <property type="entry name" value="ABC_transporter-like_CS"/>
</dbReference>
<dbReference type="Proteomes" id="UP001595693">
    <property type="component" value="Unassembled WGS sequence"/>
</dbReference>
<evidence type="ECO:0000256" key="3">
    <source>
        <dbReference type="ARBA" id="ARBA00022741"/>
    </source>
</evidence>
<keyword evidence="2" id="KW-0472">Membrane</keyword>
<dbReference type="GO" id="GO:0005524">
    <property type="term" value="F:ATP binding"/>
    <property type="evidence" value="ECO:0007669"/>
    <property type="project" value="UniProtKB-KW"/>
</dbReference>
<evidence type="ECO:0000313" key="6">
    <source>
        <dbReference type="EMBL" id="MFC3933403.1"/>
    </source>
</evidence>
<dbReference type="PROSITE" id="PS50893">
    <property type="entry name" value="ABC_TRANSPORTER_2"/>
    <property type="match status" value="1"/>
</dbReference>
<keyword evidence="2" id="KW-1003">Cell membrane</keyword>
<dbReference type="PANTHER" id="PTHR42734:SF21">
    <property type="entry name" value="IRON ABC TRANSPORTER, ATP-BINDING PROTEIN"/>
    <property type="match status" value="1"/>
</dbReference>
<gene>
    <name evidence="6" type="ORF">ACFOW3_02080</name>
</gene>
<feature type="domain" description="ABC transporter" evidence="5">
    <location>
        <begin position="4"/>
        <end position="232"/>
    </location>
</feature>
<keyword evidence="1" id="KW-0813">Transport</keyword>
<evidence type="ECO:0000256" key="1">
    <source>
        <dbReference type="ARBA" id="ARBA00022448"/>
    </source>
</evidence>
<reference evidence="7" key="1">
    <citation type="journal article" date="2019" name="Int. J. Syst. Evol. Microbiol.">
        <title>The Global Catalogue of Microorganisms (GCM) 10K type strain sequencing project: providing services to taxonomists for standard genome sequencing and annotation.</title>
        <authorList>
            <consortium name="The Broad Institute Genomics Platform"/>
            <consortium name="The Broad Institute Genome Sequencing Center for Infectious Disease"/>
            <person name="Wu L."/>
            <person name="Ma J."/>
        </authorList>
    </citation>
    <scope>NUCLEOTIDE SEQUENCE [LARGE SCALE GENOMIC DNA]</scope>
    <source>
        <strain evidence="7">CCUG 2113</strain>
    </source>
</reference>
<dbReference type="InterPro" id="IPR003439">
    <property type="entry name" value="ABC_transporter-like_ATP-bd"/>
</dbReference>
<dbReference type="InterPro" id="IPR003593">
    <property type="entry name" value="AAA+_ATPase"/>
</dbReference>
<evidence type="ECO:0000256" key="2">
    <source>
        <dbReference type="ARBA" id="ARBA00022475"/>
    </source>
</evidence>
<dbReference type="InterPro" id="IPR050153">
    <property type="entry name" value="Metal_Ion_Import_ABC"/>
</dbReference>
<dbReference type="Pfam" id="PF00005">
    <property type="entry name" value="ABC_tran"/>
    <property type="match status" value="1"/>
</dbReference>
<accession>A0ABV8D4V4</accession>
<evidence type="ECO:0000259" key="5">
    <source>
        <dbReference type="PROSITE" id="PS50893"/>
    </source>
</evidence>
<keyword evidence="4 6" id="KW-0067">ATP-binding</keyword>
<evidence type="ECO:0000256" key="4">
    <source>
        <dbReference type="ARBA" id="ARBA00022840"/>
    </source>
</evidence>
<keyword evidence="7" id="KW-1185">Reference proteome</keyword>
<protein>
    <submittedName>
        <fullName evidence="6">ABC transporter ATP-binding protein</fullName>
    </submittedName>
</protein>
<dbReference type="PANTHER" id="PTHR42734">
    <property type="entry name" value="METAL TRANSPORT SYSTEM ATP-BINDING PROTEIN TM_0124-RELATED"/>
    <property type="match status" value="1"/>
</dbReference>
<sequence>MVTLQLQGVGAHYGSRTVLANVNTPVFHAGQVVAVIGPNAAGKSTLFKRVAGMLKGPGQIVLQGSRKGLEGICYMPQDISATARLTVVESILLAAKQQHQGWAVSDAELAQVDAITVSLGIADLAFRNLGELSGGQRQLVSIAQTLARDPEILLMDEPTSALDLHRQIQVLDFMRSLAQERGLIVFIALHDINQALRYCDHALVIANGQAQHSGPCEQVITAAMLRDVYRIRARIESCSAGTRHVIVDGVA</sequence>
<name>A0ABV8D4V4_9BURK</name>
<dbReference type="CDD" id="cd03214">
    <property type="entry name" value="ABC_Iron-Siderophores_B12_Hemin"/>
    <property type="match status" value="1"/>
</dbReference>
<comment type="caution">
    <text evidence="6">The sequence shown here is derived from an EMBL/GenBank/DDBJ whole genome shotgun (WGS) entry which is preliminary data.</text>
</comment>
<proteinExistence type="predicted"/>
<dbReference type="InterPro" id="IPR027417">
    <property type="entry name" value="P-loop_NTPase"/>
</dbReference>
<dbReference type="SUPFAM" id="SSF52540">
    <property type="entry name" value="P-loop containing nucleoside triphosphate hydrolases"/>
    <property type="match status" value="1"/>
</dbReference>
<organism evidence="6 7">
    <name type="scientific">Acidovorax facilis</name>
    <dbReference type="NCBI Taxonomy" id="12917"/>
    <lineage>
        <taxon>Bacteria</taxon>
        <taxon>Pseudomonadati</taxon>
        <taxon>Pseudomonadota</taxon>
        <taxon>Betaproteobacteria</taxon>
        <taxon>Burkholderiales</taxon>
        <taxon>Comamonadaceae</taxon>
        <taxon>Acidovorax</taxon>
    </lineage>
</organism>
<dbReference type="Gene3D" id="3.40.50.300">
    <property type="entry name" value="P-loop containing nucleotide triphosphate hydrolases"/>
    <property type="match status" value="1"/>
</dbReference>